<keyword evidence="5" id="KW-0812">Transmembrane</keyword>
<keyword evidence="7" id="KW-0998">Cell outer membrane</keyword>
<evidence type="ECO:0000256" key="6">
    <source>
        <dbReference type="ARBA" id="ARBA00023136"/>
    </source>
</evidence>
<comment type="similarity">
    <text evidence="2">Belongs to the outer membrane factor (OMF) (TC 1.B.17) family.</text>
</comment>
<dbReference type="GO" id="GO:0009279">
    <property type="term" value="C:cell outer membrane"/>
    <property type="evidence" value="ECO:0007669"/>
    <property type="project" value="UniProtKB-SubCell"/>
</dbReference>
<name>A0A917IQ67_9BACT</name>
<dbReference type="AlphaFoldDB" id="A0A917IQ67"/>
<evidence type="ECO:0000313" key="9">
    <source>
        <dbReference type="Proteomes" id="UP000627292"/>
    </source>
</evidence>
<protein>
    <submittedName>
        <fullName evidence="8">Transporter</fullName>
    </submittedName>
</protein>
<gene>
    <name evidence="8" type="ORF">GCM10011379_07370</name>
</gene>
<comment type="subcellular location">
    <subcellularLocation>
        <location evidence="1">Cell outer membrane</location>
    </subcellularLocation>
</comment>
<dbReference type="Proteomes" id="UP000627292">
    <property type="component" value="Unassembled WGS sequence"/>
</dbReference>
<organism evidence="8 9">
    <name type="scientific">Filimonas zeae</name>
    <dbReference type="NCBI Taxonomy" id="1737353"/>
    <lineage>
        <taxon>Bacteria</taxon>
        <taxon>Pseudomonadati</taxon>
        <taxon>Bacteroidota</taxon>
        <taxon>Chitinophagia</taxon>
        <taxon>Chitinophagales</taxon>
        <taxon>Chitinophagaceae</taxon>
        <taxon>Filimonas</taxon>
    </lineage>
</organism>
<dbReference type="RefSeq" id="WP_188950623.1">
    <property type="nucleotide sequence ID" value="NZ_BMIB01000001.1"/>
</dbReference>
<keyword evidence="3" id="KW-0813">Transport</keyword>
<reference evidence="8" key="2">
    <citation type="submission" date="2020-09" db="EMBL/GenBank/DDBJ databases">
        <authorList>
            <person name="Sun Q."/>
            <person name="Zhou Y."/>
        </authorList>
    </citation>
    <scope>NUCLEOTIDE SEQUENCE</scope>
    <source>
        <strain evidence="8">CGMCC 1.15290</strain>
    </source>
</reference>
<dbReference type="Gene3D" id="1.20.1600.10">
    <property type="entry name" value="Outer membrane efflux proteins (OEP)"/>
    <property type="match status" value="1"/>
</dbReference>
<dbReference type="GO" id="GO:1990281">
    <property type="term" value="C:efflux pump complex"/>
    <property type="evidence" value="ECO:0007669"/>
    <property type="project" value="TreeGrafter"/>
</dbReference>
<dbReference type="InterPro" id="IPR003423">
    <property type="entry name" value="OMP_efflux"/>
</dbReference>
<evidence type="ECO:0000256" key="7">
    <source>
        <dbReference type="ARBA" id="ARBA00023237"/>
    </source>
</evidence>
<dbReference type="PANTHER" id="PTHR30026">
    <property type="entry name" value="OUTER MEMBRANE PROTEIN TOLC"/>
    <property type="match status" value="1"/>
</dbReference>
<keyword evidence="6" id="KW-0472">Membrane</keyword>
<evidence type="ECO:0000313" key="8">
    <source>
        <dbReference type="EMBL" id="GGH59984.1"/>
    </source>
</evidence>
<evidence type="ECO:0000256" key="2">
    <source>
        <dbReference type="ARBA" id="ARBA00007613"/>
    </source>
</evidence>
<keyword evidence="4" id="KW-1134">Transmembrane beta strand</keyword>
<accession>A0A917IQ67</accession>
<reference evidence="8" key="1">
    <citation type="journal article" date="2014" name="Int. J. Syst. Evol. Microbiol.">
        <title>Complete genome sequence of Corynebacterium casei LMG S-19264T (=DSM 44701T), isolated from a smear-ripened cheese.</title>
        <authorList>
            <consortium name="US DOE Joint Genome Institute (JGI-PGF)"/>
            <person name="Walter F."/>
            <person name="Albersmeier A."/>
            <person name="Kalinowski J."/>
            <person name="Ruckert C."/>
        </authorList>
    </citation>
    <scope>NUCLEOTIDE SEQUENCE</scope>
    <source>
        <strain evidence="8">CGMCC 1.15290</strain>
    </source>
</reference>
<dbReference type="GO" id="GO:0015562">
    <property type="term" value="F:efflux transmembrane transporter activity"/>
    <property type="evidence" value="ECO:0007669"/>
    <property type="project" value="InterPro"/>
</dbReference>
<keyword evidence="9" id="KW-1185">Reference proteome</keyword>
<evidence type="ECO:0000256" key="1">
    <source>
        <dbReference type="ARBA" id="ARBA00004442"/>
    </source>
</evidence>
<sequence length="452" mass="50359">MYKLLILLRRSWCSTCIITGFIFPALLAAQSNRIDTAVYRIRLSEAIEFSRNQNKWVQAARMEIAATEEDRKDGYKAALPSVNINGSYQRFSNLTLFTDGLSHSTTAPRKPSSNGAALGAEALFNFYSGGRQKALESEHDARVGLAKVNAQELTGNAVLQTAVQYLEMVKLYDQQRLLNEQLKRARTRLDNINALYHNEKVTRSDVLRAEVMLSNVELGVEQNNNDIIIANQRLNVIMNLPDSVCIIPADSAGISGPDPDSLLPLIEGGVAASYPLHKAAENILIQQAKIKGVQSANMPSVGLYAAYGLTYPNYLFFPPVDQAYALGFVGVKAQYSLSSLYHNKSKLSAAKLRLKELGVQQQATTDQVRTTLQSYYIKYKEALNRIIVNRRSVEQAQVNLKIVSTKYFNQLALLTDLLDADNLYQESRFSLVKAQVDAISIYHYILYTSGQL</sequence>
<proteinExistence type="inferred from homology"/>
<dbReference type="InterPro" id="IPR051906">
    <property type="entry name" value="TolC-like"/>
</dbReference>
<dbReference type="SUPFAM" id="SSF56954">
    <property type="entry name" value="Outer membrane efflux proteins (OEP)"/>
    <property type="match status" value="1"/>
</dbReference>
<dbReference type="PANTHER" id="PTHR30026:SF20">
    <property type="entry name" value="OUTER MEMBRANE PROTEIN TOLC"/>
    <property type="match status" value="1"/>
</dbReference>
<comment type="caution">
    <text evidence="8">The sequence shown here is derived from an EMBL/GenBank/DDBJ whole genome shotgun (WGS) entry which is preliminary data.</text>
</comment>
<dbReference type="Pfam" id="PF02321">
    <property type="entry name" value="OEP"/>
    <property type="match status" value="1"/>
</dbReference>
<dbReference type="EMBL" id="BMIB01000001">
    <property type="protein sequence ID" value="GGH59984.1"/>
    <property type="molecule type" value="Genomic_DNA"/>
</dbReference>
<dbReference type="GO" id="GO:0015288">
    <property type="term" value="F:porin activity"/>
    <property type="evidence" value="ECO:0007669"/>
    <property type="project" value="TreeGrafter"/>
</dbReference>
<evidence type="ECO:0000256" key="3">
    <source>
        <dbReference type="ARBA" id="ARBA00022448"/>
    </source>
</evidence>
<evidence type="ECO:0000256" key="4">
    <source>
        <dbReference type="ARBA" id="ARBA00022452"/>
    </source>
</evidence>
<evidence type="ECO:0000256" key="5">
    <source>
        <dbReference type="ARBA" id="ARBA00022692"/>
    </source>
</evidence>